<protein>
    <submittedName>
        <fullName evidence="2">CubicO group peptidase (Beta-lactamase class C family)</fullName>
    </submittedName>
</protein>
<evidence type="ECO:0000313" key="3">
    <source>
        <dbReference type="Proteomes" id="UP000295188"/>
    </source>
</evidence>
<dbReference type="EMBL" id="SMAA01000016">
    <property type="protein sequence ID" value="TCS77348.1"/>
    <property type="molecule type" value="Genomic_DNA"/>
</dbReference>
<name>A0A4R3K3P6_9FIRM</name>
<dbReference type="Gene3D" id="3.40.710.10">
    <property type="entry name" value="DD-peptidase/beta-lactamase superfamily"/>
    <property type="match status" value="1"/>
</dbReference>
<dbReference type="PANTHER" id="PTHR43283:SF7">
    <property type="entry name" value="BETA-LACTAMASE-RELATED DOMAIN-CONTAINING PROTEIN"/>
    <property type="match status" value="1"/>
</dbReference>
<accession>A0A4R3K3P6</accession>
<keyword evidence="3" id="KW-1185">Reference proteome</keyword>
<evidence type="ECO:0000313" key="2">
    <source>
        <dbReference type="EMBL" id="TCS77348.1"/>
    </source>
</evidence>
<dbReference type="InterPro" id="IPR001466">
    <property type="entry name" value="Beta-lactam-related"/>
</dbReference>
<comment type="caution">
    <text evidence="2">The sequence shown here is derived from an EMBL/GenBank/DDBJ whole genome shotgun (WGS) entry which is preliminary data.</text>
</comment>
<dbReference type="RefSeq" id="WP_132550889.1">
    <property type="nucleotide sequence ID" value="NZ_SMAA01000016.1"/>
</dbReference>
<dbReference type="Pfam" id="PF00144">
    <property type="entry name" value="Beta-lactamase"/>
    <property type="match status" value="1"/>
</dbReference>
<sequence length="475" mass="54996">MNYLLSNKKPNILLRFIQQLDKLNCHSLVIYQNNELAVETYWQPYNKNQQQIVYSVSKSFTAVAMMFAMQEGILNENTLLYDVLKNKINFLPDKKLLAVTVKDLLSMRFGYVDKEPQLFYLQPDWIKEAFQLQPQNEPGTEFFYDNRCPFLCAAILKELTGEDIYTYLQPRLFKPLDITDVSWEKNSQNYNPGAWGLSIRTTDLAKFGLFLLNKGNYKKRQLLDEKYIKKLFSVHVSTQNCQKDELAIDSIQGYSYYFWKCAHKHAFRAAGLFGQYCLILPDENIVIAMTCSAARSQTQSILSTVWNFINSFTTTIKLTAKQPVFQKYAANLTIPFPVSQSSAKIPLLKKSFIFIKNKLGLRAITIIPANNSTATIKMELTTKTIILNTDFNRWQKNKTGDKNQFDSCSTVFYNSPFAAYNYSNNHFNFKLVYNQGPFIDTFLLTWKDNNAVCHYIPSPRFDIRATEEFINGYLS</sequence>
<dbReference type="OrthoDB" id="9773047at2"/>
<evidence type="ECO:0000259" key="1">
    <source>
        <dbReference type="Pfam" id="PF00144"/>
    </source>
</evidence>
<gene>
    <name evidence="2" type="ORF">EDC37_11612</name>
</gene>
<proteinExistence type="predicted"/>
<dbReference type="PANTHER" id="PTHR43283">
    <property type="entry name" value="BETA-LACTAMASE-RELATED"/>
    <property type="match status" value="1"/>
</dbReference>
<dbReference type="AlphaFoldDB" id="A0A4R3K3P6"/>
<feature type="domain" description="Beta-lactamase-related" evidence="1">
    <location>
        <begin position="15"/>
        <end position="295"/>
    </location>
</feature>
<dbReference type="InterPro" id="IPR050789">
    <property type="entry name" value="Diverse_Enzym_Activities"/>
</dbReference>
<dbReference type="SUPFAM" id="SSF56601">
    <property type="entry name" value="beta-lactamase/transpeptidase-like"/>
    <property type="match status" value="1"/>
</dbReference>
<reference evidence="2 3" key="1">
    <citation type="submission" date="2019-03" db="EMBL/GenBank/DDBJ databases">
        <title>Genomic Encyclopedia of Type Strains, Phase IV (KMG-IV): sequencing the most valuable type-strain genomes for metagenomic binning, comparative biology and taxonomic classification.</title>
        <authorList>
            <person name="Goeker M."/>
        </authorList>
    </citation>
    <scope>NUCLEOTIDE SEQUENCE [LARGE SCALE GENOMIC DNA]</scope>
    <source>
        <strain evidence="2 3">DSM 20467</strain>
    </source>
</reference>
<dbReference type="InterPro" id="IPR012338">
    <property type="entry name" value="Beta-lactam/transpept-like"/>
</dbReference>
<organism evidence="2 3">
    <name type="scientific">Pectinatus cerevisiiphilus</name>
    <dbReference type="NCBI Taxonomy" id="86956"/>
    <lineage>
        <taxon>Bacteria</taxon>
        <taxon>Bacillati</taxon>
        <taxon>Bacillota</taxon>
        <taxon>Negativicutes</taxon>
        <taxon>Selenomonadales</taxon>
        <taxon>Selenomonadaceae</taxon>
        <taxon>Pectinatus</taxon>
    </lineage>
</organism>
<dbReference type="Proteomes" id="UP000295188">
    <property type="component" value="Unassembled WGS sequence"/>
</dbReference>